<feature type="compositionally biased region" description="Low complexity" evidence="4">
    <location>
        <begin position="59"/>
        <end position="75"/>
    </location>
</feature>
<reference evidence="6" key="1">
    <citation type="submission" date="2020-05" db="EMBL/GenBank/DDBJ databases">
        <authorList>
            <person name="Chiriac C."/>
            <person name="Salcher M."/>
            <person name="Ghai R."/>
            <person name="Kavagutti S V."/>
        </authorList>
    </citation>
    <scope>NUCLEOTIDE SEQUENCE</scope>
</reference>
<dbReference type="SUPFAM" id="SSF103088">
    <property type="entry name" value="OmpA-like"/>
    <property type="match status" value="1"/>
</dbReference>
<dbReference type="PANTHER" id="PTHR30329">
    <property type="entry name" value="STATOR ELEMENT OF FLAGELLAR MOTOR COMPLEX"/>
    <property type="match status" value="1"/>
</dbReference>
<dbReference type="InterPro" id="IPR036737">
    <property type="entry name" value="OmpA-like_sf"/>
</dbReference>
<dbReference type="InterPro" id="IPR006665">
    <property type="entry name" value="OmpA-like"/>
</dbReference>
<name>A0A6J7AF81_9ZZZZ</name>
<accession>A0A6J7AF81</accession>
<dbReference type="Pfam" id="PF00691">
    <property type="entry name" value="OmpA"/>
    <property type="match status" value="1"/>
</dbReference>
<sequence>MKPVITGTLTTLVSTKAVVPNAIVTLRQIVKISVPVTVTVQSITVNGVASEVKKSAPEPASTRSPSPGSTPTPATNQVVAATSTTVVGPEDTVRVNATTDGGQKIQGVVEIDKVDPFTLANVNFDFASAKLTPAAKRVLDKVAVVVIEHGFNMIQLSGHTDVFASAGYDNQKLSEQRAATVKAYLAKKLAGEGIAVKTLGLAAKEPVIAKTDEASRALNRRVEILVATK</sequence>
<dbReference type="AlphaFoldDB" id="A0A6J7AF81"/>
<dbReference type="PANTHER" id="PTHR30329:SF21">
    <property type="entry name" value="LIPOPROTEIN YIAD-RELATED"/>
    <property type="match status" value="1"/>
</dbReference>
<dbReference type="CDD" id="cd07185">
    <property type="entry name" value="OmpA_C-like"/>
    <property type="match status" value="1"/>
</dbReference>
<dbReference type="PROSITE" id="PS51123">
    <property type="entry name" value="OMPA_2"/>
    <property type="match status" value="1"/>
</dbReference>
<evidence type="ECO:0000259" key="5">
    <source>
        <dbReference type="PROSITE" id="PS51123"/>
    </source>
</evidence>
<evidence type="ECO:0000256" key="4">
    <source>
        <dbReference type="SAM" id="MobiDB-lite"/>
    </source>
</evidence>
<protein>
    <submittedName>
        <fullName evidence="6">Unannotated protein</fullName>
    </submittedName>
</protein>
<keyword evidence="2" id="KW-0472">Membrane</keyword>
<evidence type="ECO:0000256" key="3">
    <source>
        <dbReference type="ARBA" id="ARBA00023237"/>
    </source>
</evidence>
<dbReference type="GO" id="GO:0009279">
    <property type="term" value="C:cell outer membrane"/>
    <property type="evidence" value="ECO:0007669"/>
    <property type="project" value="UniProtKB-SubCell"/>
</dbReference>
<gene>
    <name evidence="6" type="ORF">UFOPK3217_00844</name>
</gene>
<evidence type="ECO:0000256" key="2">
    <source>
        <dbReference type="ARBA" id="ARBA00023136"/>
    </source>
</evidence>
<dbReference type="InterPro" id="IPR006664">
    <property type="entry name" value="OMP_bac"/>
</dbReference>
<organism evidence="6">
    <name type="scientific">freshwater metagenome</name>
    <dbReference type="NCBI Taxonomy" id="449393"/>
    <lineage>
        <taxon>unclassified sequences</taxon>
        <taxon>metagenomes</taxon>
        <taxon>ecological metagenomes</taxon>
    </lineage>
</organism>
<proteinExistence type="predicted"/>
<dbReference type="Gene3D" id="3.30.1330.60">
    <property type="entry name" value="OmpA-like domain"/>
    <property type="match status" value="1"/>
</dbReference>
<evidence type="ECO:0000256" key="1">
    <source>
        <dbReference type="ARBA" id="ARBA00004442"/>
    </source>
</evidence>
<feature type="domain" description="OmpA-like" evidence="5">
    <location>
        <begin position="111"/>
        <end position="229"/>
    </location>
</feature>
<dbReference type="EMBL" id="CAFABJ010000131">
    <property type="protein sequence ID" value="CAB4831198.1"/>
    <property type="molecule type" value="Genomic_DNA"/>
</dbReference>
<keyword evidence="3" id="KW-0998">Cell outer membrane</keyword>
<dbReference type="InterPro" id="IPR050330">
    <property type="entry name" value="Bact_OuterMem_StrucFunc"/>
</dbReference>
<evidence type="ECO:0000313" key="6">
    <source>
        <dbReference type="EMBL" id="CAB4831198.1"/>
    </source>
</evidence>
<dbReference type="PRINTS" id="PR01021">
    <property type="entry name" value="OMPADOMAIN"/>
</dbReference>
<feature type="region of interest" description="Disordered" evidence="4">
    <location>
        <begin position="51"/>
        <end position="75"/>
    </location>
</feature>
<comment type="subcellular location">
    <subcellularLocation>
        <location evidence="1">Cell outer membrane</location>
    </subcellularLocation>
</comment>